<feature type="binding site" evidence="10">
    <location>
        <position position="13"/>
    </location>
    <ligand>
        <name>Mg(2+)</name>
        <dbReference type="ChEBI" id="CHEBI:18420"/>
    </ligand>
</feature>
<evidence type="ECO:0000256" key="10">
    <source>
        <dbReference type="HAMAP-Rule" id="MF_00495"/>
    </source>
</evidence>
<evidence type="ECO:0000256" key="4">
    <source>
        <dbReference type="ARBA" id="ARBA00006171"/>
    </source>
</evidence>
<dbReference type="InterPro" id="IPR006439">
    <property type="entry name" value="HAD-SF_hydro_IA"/>
</dbReference>
<dbReference type="PANTHER" id="PTHR43434:SF1">
    <property type="entry name" value="PHOSPHOGLYCOLATE PHOSPHATASE"/>
    <property type="match status" value="1"/>
</dbReference>
<dbReference type="Gene3D" id="3.40.50.1000">
    <property type="entry name" value="HAD superfamily/HAD-like"/>
    <property type="match status" value="1"/>
</dbReference>
<sequence length="224" mass="24093">MEGCRVNIVFDLDGTLIDSAPDLQTAVNLMLEGEGKPPLDLPTITSFIGNGLPKLVERSLDARGISQSRYPQLCDTVRDFYSAAPADLTRPYPGVTEALRALKAAGHRLGVCTNKPEEPALLVLHLLGLGGFFDVVVGGDTLERKKPDPEPLEHVFAALGDGARLYVGDSEVDAETARRTGVRFALFTEGYRKQPVAALPHDWRFAEFDALPGIVAALSQTAPA</sequence>
<comment type="caution">
    <text evidence="11">The sequence shown here is derived from an EMBL/GenBank/DDBJ whole genome shotgun (WGS) entry which is preliminary data.</text>
</comment>
<dbReference type="SFLD" id="SFLDS00003">
    <property type="entry name" value="Haloacid_Dehalogenase"/>
    <property type="match status" value="1"/>
</dbReference>
<feature type="active site" description="Nucleophile" evidence="10">
    <location>
        <position position="11"/>
    </location>
</feature>
<evidence type="ECO:0000256" key="8">
    <source>
        <dbReference type="ARBA" id="ARBA00022842"/>
    </source>
</evidence>
<protein>
    <recommendedName>
        <fullName evidence="5 10">Phosphoglycolate phosphatase</fullName>
        <shortName evidence="10">PGP</shortName>
        <shortName evidence="10">PGPase</shortName>
        <ecNumber evidence="5 10">3.1.3.18</ecNumber>
    </recommendedName>
</protein>
<dbReference type="EC" id="3.1.3.18" evidence="5 10"/>
<gene>
    <name evidence="11" type="primary">gph</name>
    <name evidence="11" type="ORF">FVF75_15230</name>
</gene>
<dbReference type="AlphaFoldDB" id="A0A5D0R841"/>
<dbReference type="InterPro" id="IPR023198">
    <property type="entry name" value="PGP-like_dom2"/>
</dbReference>
<accession>A0A5D0R841</accession>
<dbReference type="Proteomes" id="UP000322080">
    <property type="component" value="Unassembled WGS sequence"/>
</dbReference>
<dbReference type="NCBIfam" id="TIGR01449">
    <property type="entry name" value="PGP_bact"/>
    <property type="match status" value="1"/>
</dbReference>
<dbReference type="InterPro" id="IPR041492">
    <property type="entry name" value="HAD_2"/>
</dbReference>
<dbReference type="GO" id="GO:0006281">
    <property type="term" value="P:DNA repair"/>
    <property type="evidence" value="ECO:0007669"/>
    <property type="project" value="TreeGrafter"/>
</dbReference>
<dbReference type="SFLD" id="SFLDG01129">
    <property type="entry name" value="C1.5:_HAD__Beta-PGM__Phosphata"/>
    <property type="match status" value="1"/>
</dbReference>
<dbReference type="EMBL" id="VSIY01000015">
    <property type="protein sequence ID" value="TYB77613.1"/>
    <property type="molecule type" value="Genomic_DNA"/>
</dbReference>
<evidence type="ECO:0000256" key="7">
    <source>
        <dbReference type="ARBA" id="ARBA00022801"/>
    </source>
</evidence>
<dbReference type="InterPro" id="IPR050155">
    <property type="entry name" value="HAD-like_hydrolase_sf"/>
</dbReference>
<comment type="catalytic activity">
    <reaction evidence="1 10">
        <text>2-phosphoglycolate + H2O = glycolate + phosphate</text>
        <dbReference type="Rhea" id="RHEA:14369"/>
        <dbReference type="ChEBI" id="CHEBI:15377"/>
        <dbReference type="ChEBI" id="CHEBI:29805"/>
        <dbReference type="ChEBI" id="CHEBI:43474"/>
        <dbReference type="ChEBI" id="CHEBI:58033"/>
        <dbReference type="EC" id="3.1.3.18"/>
    </reaction>
</comment>
<dbReference type="HAMAP" id="MF_00495">
    <property type="entry name" value="GPH_hydrolase_bact"/>
    <property type="match status" value="1"/>
</dbReference>
<comment type="similarity">
    <text evidence="4 10">Belongs to the HAD-like hydrolase superfamily. CbbY/CbbZ/Gph/YieH family.</text>
</comment>
<dbReference type="GO" id="GO:0046295">
    <property type="term" value="P:glycolate biosynthetic process"/>
    <property type="evidence" value="ECO:0007669"/>
    <property type="project" value="UniProtKB-UniRule"/>
</dbReference>
<keyword evidence="9 10" id="KW-0119">Carbohydrate metabolism</keyword>
<dbReference type="NCBIfam" id="TIGR01549">
    <property type="entry name" value="HAD-SF-IA-v1"/>
    <property type="match status" value="1"/>
</dbReference>
<reference evidence="11 12" key="1">
    <citation type="submission" date="2019-08" db="EMBL/GenBank/DDBJ databases">
        <title>Identification of a novel species of the genus Boseongicola.</title>
        <authorList>
            <person name="Zhang X.-Q."/>
        </authorList>
    </citation>
    <scope>NUCLEOTIDE SEQUENCE [LARGE SCALE GENOMIC DNA]</scope>
    <source>
        <strain evidence="11 12">HY14</strain>
    </source>
</reference>
<dbReference type="UniPathway" id="UPA00865">
    <property type="reaction ID" value="UER00834"/>
</dbReference>
<evidence type="ECO:0000313" key="12">
    <source>
        <dbReference type="Proteomes" id="UP000322080"/>
    </source>
</evidence>
<proteinExistence type="inferred from homology"/>
<dbReference type="InterPro" id="IPR036412">
    <property type="entry name" value="HAD-like_sf"/>
</dbReference>
<evidence type="ECO:0000256" key="2">
    <source>
        <dbReference type="ARBA" id="ARBA00001946"/>
    </source>
</evidence>
<dbReference type="InterPro" id="IPR023214">
    <property type="entry name" value="HAD_sf"/>
</dbReference>
<dbReference type="GO" id="GO:0005829">
    <property type="term" value="C:cytosol"/>
    <property type="evidence" value="ECO:0007669"/>
    <property type="project" value="TreeGrafter"/>
</dbReference>
<keyword evidence="7 10" id="KW-0378">Hydrolase</keyword>
<dbReference type="RefSeq" id="WP_148379547.1">
    <property type="nucleotide sequence ID" value="NZ_VSIY01000015.1"/>
</dbReference>
<feature type="binding site" evidence="10">
    <location>
        <position position="169"/>
    </location>
    <ligand>
        <name>Mg(2+)</name>
        <dbReference type="ChEBI" id="CHEBI:18420"/>
    </ligand>
</feature>
<keyword evidence="12" id="KW-1185">Reference proteome</keyword>
<dbReference type="Pfam" id="PF13419">
    <property type="entry name" value="HAD_2"/>
    <property type="match status" value="1"/>
</dbReference>
<evidence type="ECO:0000313" key="11">
    <source>
        <dbReference type="EMBL" id="TYB77613.1"/>
    </source>
</evidence>
<organism evidence="11 12">
    <name type="scientific">Maritimibacter fusiformis</name>
    <dbReference type="NCBI Taxonomy" id="2603819"/>
    <lineage>
        <taxon>Bacteria</taxon>
        <taxon>Pseudomonadati</taxon>
        <taxon>Pseudomonadota</taxon>
        <taxon>Alphaproteobacteria</taxon>
        <taxon>Rhodobacterales</taxon>
        <taxon>Roseobacteraceae</taxon>
        <taxon>Maritimibacter</taxon>
    </lineage>
</organism>
<dbReference type="GO" id="GO:0046872">
    <property type="term" value="F:metal ion binding"/>
    <property type="evidence" value="ECO:0007669"/>
    <property type="project" value="UniProtKB-KW"/>
</dbReference>
<evidence type="ECO:0000256" key="5">
    <source>
        <dbReference type="ARBA" id="ARBA00013078"/>
    </source>
</evidence>
<dbReference type="GO" id="GO:0008967">
    <property type="term" value="F:phosphoglycolate phosphatase activity"/>
    <property type="evidence" value="ECO:0007669"/>
    <property type="project" value="UniProtKB-UniRule"/>
</dbReference>
<comment type="pathway">
    <text evidence="3 10">Organic acid metabolism; glycolate biosynthesis; glycolate from 2-phosphoglycolate: step 1/1.</text>
</comment>
<keyword evidence="8 10" id="KW-0460">Magnesium</keyword>
<dbReference type="InterPro" id="IPR037512">
    <property type="entry name" value="PGPase_prok"/>
</dbReference>
<comment type="function">
    <text evidence="10">Specifically catalyzes the dephosphorylation of 2-phosphoglycolate. Is involved in the dissimilation of the intracellular 2-phosphoglycolate formed during the DNA repair of 3'-phosphoglycolate ends, a major class of DNA lesions induced by oxidative stress.</text>
</comment>
<evidence type="ECO:0000256" key="1">
    <source>
        <dbReference type="ARBA" id="ARBA00000830"/>
    </source>
</evidence>
<dbReference type="GO" id="GO:0005975">
    <property type="term" value="P:carbohydrate metabolic process"/>
    <property type="evidence" value="ECO:0007669"/>
    <property type="project" value="InterPro"/>
</dbReference>
<keyword evidence="6 10" id="KW-0479">Metal-binding</keyword>
<dbReference type="Gene3D" id="1.10.150.240">
    <property type="entry name" value="Putative phosphatase, domain 2"/>
    <property type="match status" value="1"/>
</dbReference>
<evidence type="ECO:0000256" key="9">
    <source>
        <dbReference type="ARBA" id="ARBA00023277"/>
    </source>
</evidence>
<dbReference type="PANTHER" id="PTHR43434">
    <property type="entry name" value="PHOSPHOGLYCOLATE PHOSPHATASE"/>
    <property type="match status" value="1"/>
</dbReference>
<name>A0A5D0R841_9RHOB</name>
<evidence type="ECO:0000256" key="3">
    <source>
        <dbReference type="ARBA" id="ARBA00004818"/>
    </source>
</evidence>
<feature type="binding site" evidence="10">
    <location>
        <position position="11"/>
    </location>
    <ligand>
        <name>Mg(2+)</name>
        <dbReference type="ChEBI" id="CHEBI:18420"/>
    </ligand>
</feature>
<dbReference type="PRINTS" id="PR00413">
    <property type="entry name" value="HADHALOGNASE"/>
</dbReference>
<comment type="cofactor">
    <cofactor evidence="2 10">
        <name>Mg(2+)</name>
        <dbReference type="ChEBI" id="CHEBI:18420"/>
    </cofactor>
</comment>
<dbReference type="SUPFAM" id="SSF56784">
    <property type="entry name" value="HAD-like"/>
    <property type="match status" value="1"/>
</dbReference>
<evidence type="ECO:0000256" key="6">
    <source>
        <dbReference type="ARBA" id="ARBA00022723"/>
    </source>
</evidence>